<evidence type="ECO:0000313" key="2">
    <source>
        <dbReference type="EMBL" id="KAK4071140.1"/>
    </source>
</evidence>
<dbReference type="Proteomes" id="UP001287286">
    <property type="component" value="Unassembled WGS sequence"/>
</dbReference>
<evidence type="ECO:0000313" key="3">
    <source>
        <dbReference type="Proteomes" id="UP001287286"/>
    </source>
</evidence>
<protein>
    <recommendedName>
        <fullName evidence="4">RNase H type-1 domain-containing protein</fullName>
    </recommendedName>
</protein>
<organism evidence="2 3">
    <name type="scientific">Purpureocillium lilacinum</name>
    <name type="common">Paecilomyces lilacinus</name>
    <dbReference type="NCBI Taxonomy" id="33203"/>
    <lineage>
        <taxon>Eukaryota</taxon>
        <taxon>Fungi</taxon>
        <taxon>Dikarya</taxon>
        <taxon>Ascomycota</taxon>
        <taxon>Pezizomycotina</taxon>
        <taxon>Sordariomycetes</taxon>
        <taxon>Hypocreomycetidae</taxon>
        <taxon>Hypocreales</taxon>
        <taxon>Ophiocordycipitaceae</taxon>
        <taxon>Purpureocillium</taxon>
    </lineage>
</organism>
<keyword evidence="3" id="KW-1185">Reference proteome</keyword>
<sequence>MKGPSRPGRAGAATWRRGVIPWIEQRTLDPAHERGLPGNLATSLTEHVRSQNALYSPCRRPSIKLNYQVPREGFWTRLRPGNQLLTSGRPLLLPRRFDEHATPLQTAWKDEFGEDFRIWLWSIPCETLIVYSAGSLSSDKTAGYGYVTHRNGLTYLDECSIALVQALATTHGAVEVRRRPGHTNTAGNEQADALVKAATSLPQLAPLSQQSLICAGLPGKSSETLLKPGGTPLHPTRIATASEAYHRLPTRPRAPTTNGPPPARSPVQSWRLRRLP</sequence>
<proteinExistence type="predicted"/>
<dbReference type="EMBL" id="JAWRVI010000230">
    <property type="protein sequence ID" value="KAK4071140.1"/>
    <property type="molecule type" value="Genomic_DNA"/>
</dbReference>
<comment type="caution">
    <text evidence="2">The sequence shown here is derived from an EMBL/GenBank/DDBJ whole genome shotgun (WGS) entry which is preliminary data.</text>
</comment>
<accession>A0ABR0BDU8</accession>
<evidence type="ECO:0000256" key="1">
    <source>
        <dbReference type="SAM" id="MobiDB-lite"/>
    </source>
</evidence>
<evidence type="ECO:0008006" key="4">
    <source>
        <dbReference type="Google" id="ProtNLM"/>
    </source>
</evidence>
<feature type="region of interest" description="Disordered" evidence="1">
    <location>
        <begin position="243"/>
        <end position="276"/>
    </location>
</feature>
<reference evidence="2 3" key="1">
    <citation type="journal article" date="2024" name="Microbiol. Resour. Announc.">
        <title>Genome annotations for the ascomycete fungi Trichoderma harzianum, Trichoderma aggressivum, and Purpureocillium lilacinum.</title>
        <authorList>
            <person name="Beijen E.P.W."/>
            <person name="Ohm R.A."/>
        </authorList>
    </citation>
    <scope>NUCLEOTIDE SEQUENCE [LARGE SCALE GENOMIC DNA]</scope>
    <source>
        <strain evidence="2 3">CBS 150709</strain>
    </source>
</reference>
<gene>
    <name evidence="2" type="ORF">Purlil1_13483</name>
</gene>
<name>A0ABR0BDU8_PURLI</name>